<sequence length="469" mass="54193">MNRSKVKGNRSRREMGKVFIMSTLLFAIVVIFIFSNLYFFRQSYRNQELKHVEIVKKEIDEALHSEEREEALQDLIERYAVEIVVVNKDNQVVFESLPFEKDVKLQGLINKQAKFVEGGGEVILDGKLHYVWYVIYRTTFVNQLEGFLLRQNLLVAVIFLVLFVLIILLLKNLLNPLYQVAESLEQAEQDNMEHFQGVSSTDPLNERLGNFFVRQRSALKEVYSKNTNLELALSVESDRLENTIQLSRALVHDLKGPVHQSLIENEIKLKHDELTVERKIALRSNIAHSQKLLQEINGILKVMREDLYNVGSSIETIDMEELILTSQNHNRPEMEKKKLLFSYEGPQDSTLNQSKAGVQLLIHNILTNLVHYTISETEIIVDVHKREEGILVITKNQSEGKDIDRMRRSERMDYVVKNHTADKDHTYSSGNGLYLIKDLAQMLGGEYKYEITDDLVTATLFLPDKEGEE</sequence>
<keyword evidence="8" id="KW-0812">Transmembrane</keyword>
<comment type="subcellular location">
    <subcellularLocation>
        <location evidence="2">Membrane</location>
        <topology evidence="2">Multi-pass membrane protein</topology>
    </subcellularLocation>
</comment>
<evidence type="ECO:0000256" key="3">
    <source>
        <dbReference type="ARBA" id="ARBA00012438"/>
    </source>
</evidence>
<evidence type="ECO:0000256" key="8">
    <source>
        <dbReference type="SAM" id="Phobius"/>
    </source>
</evidence>
<accession>A0ABT1EDU9</accession>
<evidence type="ECO:0000313" key="9">
    <source>
        <dbReference type="EMBL" id="MCP1108860.1"/>
    </source>
</evidence>
<dbReference type="SUPFAM" id="SSF55874">
    <property type="entry name" value="ATPase domain of HSP90 chaperone/DNA topoisomerase II/histidine kinase"/>
    <property type="match status" value="1"/>
</dbReference>
<keyword evidence="7 8" id="KW-0472">Membrane</keyword>
<evidence type="ECO:0000256" key="5">
    <source>
        <dbReference type="ARBA" id="ARBA00022679"/>
    </source>
</evidence>
<keyword evidence="6" id="KW-0418">Kinase</keyword>
<dbReference type="PANTHER" id="PTHR45528">
    <property type="entry name" value="SENSOR HISTIDINE KINASE CPXA"/>
    <property type="match status" value="1"/>
</dbReference>
<evidence type="ECO:0000256" key="6">
    <source>
        <dbReference type="ARBA" id="ARBA00022777"/>
    </source>
</evidence>
<protein>
    <recommendedName>
        <fullName evidence="3">histidine kinase</fullName>
        <ecNumber evidence="3">2.7.13.3</ecNumber>
    </recommendedName>
</protein>
<evidence type="ECO:0000256" key="4">
    <source>
        <dbReference type="ARBA" id="ARBA00022553"/>
    </source>
</evidence>
<feature type="transmembrane region" description="Helical" evidence="8">
    <location>
        <begin position="20"/>
        <end position="40"/>
    </location>
</feature>
<dbReference type="InterPro" id="IPR050398">
    <property type="entry name" value="HssS/ArlS-like"/>
</dbReference>
<feature type="transmembrane region" description="Helical" evidence="8">
    <location>
        <begin position="153"/>
        <end position="174"/>
    </location>
</feature>
<evidence type="ECO:0000256" key="7">
    <source>
        <dbReference type="ARBA" id="ARBA00023136"/>
    </source>
</evidence>
<keyword evidence="4" id="KW-0597">Phosphoprotein</keyword>
<keyword evidence="5" id="KW-0808">Transferase</keyword>
<dbReference type="InterPro" id="IPR036890">
    <property type="entry name" value="HATPase_C_sf"/>
</dbReference>
<dbReference type="Proteomes" id="UP001523565">
    <property type="component" value="Unassembled WGS sequence"/>
</dbReference>
<proteinExistence type="predicted"/>
<organism evidence="9 10">
    <name type="scientific">Ohessyouella blattaphilus</name>
    <dbReference type="NCBI Taxonomy" id="2949333"/>
    <lineage>
        <taxon>Bacteria</taxon>
        <taxon>Bacillati</taxon>
        <taxon>Bacillota</taxon>
        <taxon>Clostridia</taxon>
        <taxon>Lachnospirales</taxon>
        <taxon>Lachnospiraceae</taxon>
        <taxon>Ohessyouella</taxon>
    </lineage>
</organism>
<dbReference type="Gene3D" id="3.30.565.10">
    <property type="entry name" value="Histidine kinase-like ATPase, C-terminal domain"/>
    <property type="match status" value="1"/>
</dbReference>
<dbReference type="RefSeq" id="WP_262067764.1">
    <property type="nucleotide sequence ID" value="NZ_JAMXOC010000001.1"/>
</dbReference>
<gene>
    <name evidence="9" type="ORF">NK118_01175</name>
</gene>
<evidence type="ECO:0000313" key="10">
    <source>
        <dbReference type="Proteomes" id="UP001523565"/>
    </source>
</evidence>
<name>A0ABT1EDU9_9FIRM</name>
<keyword evidence="8" id="KW-1133">Transmembrane helix</keyword>
<dbReference type="EMBL" id="JAMZFV010000001">
    <property type="protein sequence ID" value="MCP1108860.1"/>
    <property type="molecule type" value="Genomic_DNA"/>
</dbReference>
<evidence type="ECO:0000256" key="1">
    <source>
        <dbReference type="ARBA" id="ARBA00000085"/>
    </source>
</evidence>
<dbReference type="EC" id="2.7.13.3" evidence="3"/>
<comment type="catalytic activity">
    <reaction evidence="1">
        <text>ATP + protein L-histidine = ADP + protein N-phospho-L-histidine.</text>
        <dbReference type="EC" id="2.7.13.3"/>
    </reaction>
</comment>
<keyword evidence="10" id="KW-1185">Reference proteome</keyword>
<comment type="caution">
    <text evidence="9">The sequence shown here is derived from an EMBL/GenBank/DDBJ whole genome shotgun (WGS) entry which is preliminary data.</text>
</comment>
<dbReference type="PANTHER" id="PTHR45528:SF10">
    <property type="entry name" value="METHYL-ACCEPTING CHEMOTAXIS PROTEIN"/>
    <property type="match status" value="1"/>
</dbReference>
<reference evidence="9 10" key="1">
    <citation type="journal article" date="2022" name="Genome Biol. Evol.">
        <title>Host diet, physiology and behaviors set the stage for Lachnospiraceae cladogenesis.</title>
        <authorList>
            <person name="Vera-Ponce De Leon A."/>
            <person name="Schneider M."/>
            <person name="Jahnes B.C."/>
            <person name="Sadowski V."/>
            <person name="Camuy-Velez L.A."/>
            <person name="Duan J."/>
            <person name="Sabree Z.L."/>
        </authorList>
    </citation>
    <scope>NUCLEOTIDE SEQUENCE [LARGE SCALE GENOMIC DNA]</scope>
    <source>
        <strain evidence="9 10">PAL227</strain>
    </source>
</reference>
<evidence type="ECO:0000256" key="2">
    <source>
        <dbReference type="ARBA" id="ARBA00004141"/>
    </source>
</evidence>